<comment type="caution">
    <text evidence="3">The sequence shown here is derived from an EMBL/GenBank/DDBJ whole genome shotgun (WGS) entry which is preliminary data.</text>
</comment>
<protein>
    <submittedName>
        <fullName evidence="3">Uncharacterized protein</fullName>
    </submittedName>
</protein>
<feature type="region of interest" description="Disordered" evidence="1">
    <location>
        <begin position="318"/>
        <end position="340"/>
    </location>
</feature>
<accession>A0A8H6Z2X4</accession>
<evidence type="ECO:0000313" key="4">
    <source>
        <dbReference type="Proteomes" id="UP000620124"/>
    </source>
</evidence>
<evidence type="ECO:0000313" key="3">
    <source>
        <dbReference type="EMBL" id="KAF7369514.1"/>
    </source>
</evidence>
<dbReference type="EMBL" id="JACAZI010000002">
    <property type="protein sequence ID" value="KAF7369514.1"/>
    <property type="molecule type" value="Genomic_DNA"/>
</dbReference>
<keyword evidence="4" id="KW-1185">Reference proteome</keyword>
<proteinExistence type="predicted"/>
<dbReference type="AlphaFoldDB" id="A0A8H6Z2X4"/>
<feature type="transmembrane region" description="Helical" evidence="2">
    <location>
        <begin position="242"/>
        <end position="262"/>
    </location>
</feature>
<keyword evidence="2" id="KW-1133">Transmembrane helix</keyword>
<name>A0A8H6Z2X4_9AGAR</name>
<gene>
    <name evidence="3" type="ORF">MVEN_00281200</name>
</gene>
<dbReference type="OrthoDB" id="3248740at2759"/>
<feature type="transmembrane region" description="Helical" evidence="2">
    <location>
        <begin position="106"/>
        <end position="130"/>
    </location>
</feature>
<organism evidence="3 4">
    <name type="scientific">Mycena venus</name>
    <dbReference type="NCBI Taxonomy" id="2733690"/>
    <lineage>
        <taxon>Eukaryota</taxon>
        <taxon>Fungi</taxon>
        <taxon>Dikarya</taxon>
        <taxon>Basidiomycota</taxon>
        <taxon>Agaricomycotina</taxon>
        <taxon>Agaricomycetes</taxon>
        <taxon>Agaricomycetidae</taxon>
        <taxon>Agaricales</taxon>
        <taxon>Marasmiineae</taxon>
        <taxon>Mycenaceae</taxon>
        <taxon>Mycena</taxon>
    </lineage>
</organism>
<keyword evidence="2" id="KW-0812">Transmembrane</keyword>
<feature type="transmembrane region" description="Helical" evidence="2">
    <location>
        <begin position="57"/>
        <end position="75"/>
    </location>
</feature>
<feature type="transmembrane region" description="Helical" evidence="2">
    <location>
        <begin position="27"/>
        <end position="45"/>
    </location>
</feature>
<feature type="transmembrane region" description="Helical" evidence="2">
    <location>
        <begin position="189"/>
        <end position="211"/>
    </location>
</feature>
<feature type="transmembrane region" description="Helical" evidence="2">
    <location>
        <begin position="142"/>
        <end position="169"/>
    </location>
</feature>
<dbReference type="Proteomes" id="UP000620124">
    <property type="component" value="Unassembled WGS sequence"/>
</dbReference>
<evidence type="ECO:0000256" key="1">
    <source>
        <dbReference type="SAM" id="MobiDB-lite"/>
    </source>
</evidence>
<evidence type="ECO:0000256" key="2">
    <source>
        <dbReference type="SAM" id="Phobius"/>
    </source>
</evidence>
<reference evidence="3" key="1">
    <citation type="submission" date="2020-05" db="EMBL/GenBank/DDBJ databases">
        <title>Mycena genomes resolve the evolution of fungal bioluminescence.</title>
        <authorList>
            <person name="Tsai I.J."/>
        </authorList>
    </citation>
    <scope>NUCLEOTIDE SEQUENCE</scope>
    <source>
        <strain evidence="3">CCC161011</strain>
    </source>
</reference>
<keyword evidence="2" id="KW-0472">Membrane</keyword>
<sequence>MSPDEIATLQGIGIDVVHGFVAITNETILLTLYAVLVIKAGFVLLTKERRGTKVHLIILAAILTMFFTALVLWTLDLANFIMEPKITLLDNLEQPIEAKLDNAYSFVFRLAAAQAALYAYMSLLGDAIIIHRVWVIKAYHRLWVFFIPCAFLLGSFVATFLLTYCVAVTGSDIVLGTFENPAFCKNVQTVTYVMPCATTLIATILISGTAWKYRKSTAVLRNNNVMRSSASTKKTRSQAERILILLLESGLLYFLFFAIQVIDEIPSVHDWIGTQAGVSFAITMLQYCSSVIVGIYPTAIVVLANSKHTVVDGATSISTRSHTHVDNESSRRSSSTWTTPTGTKQIEIESMLDAQRDDDGVVEVGKRPEYAKAWV</sequence>
<feature type="transmembrane region" description="Helical" evidence="2">
    <location>
        <begin position="282"/>
        <end position="304"/>
    </location>
</feature>